<dbReference type="RefSeq" id="WP_218445475.1">
    <property type="nucleotide sequence ID" value="NZ_JAGSPA010000002.1"/>
</dbReference>
<reference evidence="4 5" key="1">
    <citation type="submission" date="2021-04" db="EMBL/GenBank/DDBJ databases">
        <authorList>
            <person name="Pira H."/>
            <person name="Risdian C."/>
            <person name="Wink J."/>
        </authorList>
    </citation>
    <scope>NUCLEOTIDE SEQUENCE [LARGE SCALE GENOMIC DNA]</scope>
    <source>
        <strain evidence="4 5">WHA3</strain>
    </source>
</reference>
<protein>
    <submittedName>
        <fullName evidence="4">FMN-binding glutamate synthase family protein</fullName>
    </submittedName>
</protein>
<proteinExistence type="inferred from homology"/>
<dbReference type="PIRSF" id="PIRSF006429">
    <property type="entry name" value="GOGAT_lg_2"/>
    <property type="match status" value="1"/>
</dbReference>
<keyword evidence="5" id="KW-1185">Reference proteome</keyword>
<comment type="caution">
    <text evidence="4">The sequence shown here is derived from an EMBL/GenBank/DDBJ whole genome shotgun (WGS) entry which is preliminary data.</text>
</comment>
<keyword evidence="2" id="KW-1133">Transmembrane helix</keyword>
<organism evidence="4 5">
    <name type="scientific">Pacificimonas pallii</name>
    <dbReference type="NCBI Taxonomy" id="2827236"/>
    <lineage>
        <taxon>Bacteria</taxon>
        <taxon>Pseudomonadati</taxon>
        <taxon>Pseudomonadota</taxon>
        <taxon>Alphaproteobacteria</taxon>
        <taxon>Sphingomonadales</taxon>
        <taxon>Sphingosinicellaceae</taxon>
        <taxon>Pacificimonas</taxon>
    </lineage>
</organism>
<keyword evidence="2" id="KW-0472">Membrane</keyword>
<dbReference type="Proteomes" id="UP000722336">
    <property type="component" value="Unassembled WGS sequence"/>
</dbReference>
<evidence type="ECO:0000313" key="5">
    <source>
        <dbReference type="Proteomes" id="UP000722336"/>
    </source>
</evidence>
<dbReference type="Pfam" id="PF01645">
    <property type="entry name" value="Glu_synthase"/>
    <property type="match status" value="1"/>
</dbReference>
<dbReference type="InterPro" id="IPR027283">
    <property type="entry name" value="YerD"/>
</dbReference>
<dbReference type="EMBL" id="JAGSPA010000002">
    <property type="protein sequence ID" value="MBV7256743.1"/>
    <property type="molecule type" value="Genomic_DNA"/>
</dbReference>
<comment type="similarity">
    <text evidence="1">Belongs to the glutamate synthase family.</text>
</comment>
<gene>
    <name evidence="4" type="ORF">KCG44_08080</name>
</gene>
<accession>A0ABS6SF67</accession>
<dbReference type="InterPro" id="IPR024188">
    <property type="entry name" value="GltB"/>
</dbReference>
<feature type="transmembrane region" description="Helical" evidence="2">
    <location>
        <begin position="20"/>
        <end position="40"/>
    </location>
</feature>
<dbReference type="PIRSF" id="PIRSF500060">
    <property type="entry name" value="UCP500060"/>
    <property type="match status" value="1"/>
</dbReference>
<dbReference type="PANTHER" id="PTHR43819:SF1">
    <property type="entry name" value="ARCHAEAL-TYPE GLUTAMATE SYNTHASE [NADPH]"/>
    <property type="match status" value="1"/>
</dbReference>
<feature type="domain" description="Glutamate synthase" evidence="3">
    <location>
        <begin position="170"/>
        <end position="487"/>
    </location>
</feature>
<evidence type="ECO:0000259" key="3">
    <source>
        <dbReference type="Pfam" id="PF01645"/>
    </source>
</evidence>
<dbReference type="InterPro" id="IPR002932">
    <property type="entry name" value="Glu_synthdom"/>
</dbReference>
<evidence type="ECO:0000256" key="2">
    <source>
        <dbReference type="SAM" id="Phobius"/>
    </source>
</evidence>
<evidence type="ECO:0000256" key="1">
    <source>
        <dbReference type="PIRNR" id="PIRNR006429"/>
    </source>
</evidence>
<dbReference type="CDD" id="cd02808">
    <property type="entry name" value="GltS_FMN"/>
    <property type="match status" value="1"/>
</dbReference>
<dbReference type="PANTHER" id="PTHR43819">
    <property type="entry name" value="ARCHAEAL-TYPE GLUTAMATE SYNTHASE [NADPH]"/>
    <property type="match status" value="1"/>
</dbReference>
<evidence type="ECO:0000313" key="4">
    <source>
        <dbReference type="EMBL" id="MBV7256743.1"/>
    </source>
</evidence>
<name>A0ABS6SF67_9SPHN</name>
<feature type="transmembrane region" description="Helical" evidence="2">
    <location>
        <begin position="46"/>
        <end position="65"/>
    </location>
</feature>
<sequence length="547" mass="60153">MKTRDYTDTKDHLLSGDDPIARNMFLWFPPILSVAIVLAARYWAPLLGLLLLTVPPFLIAIFDLFQTKHTLRRLYPFTARFRWFFEDLRPFLRSYIVEGDHEGMPFSRDQRALVYARAKRQTDAQPFGTELDVYGADFEWLSHSMSPEIHAVHDPRVMVGNAQCKRPYSASCLNISAMSYGSLGAHAITALNLGAKAGGFYHDTGEGGISPYHRQGGDLVWELGTGYFGARTPDGAFDPERFRDKAQDDQVKMVELKLSQGAKPGKGGMLPGAKVTKEIADIRGVPEQQDVLSPAAHSAFTTPIGLLEFLAKMRDLSGGKPAGIKFCVGYPHELFALCKAMLETGIRPDFIVVDGGEGGTGAAPQEMSDRVGMPLREGLIMTRNALVGCGLKDDIRLVASGKVHSAAGLAMNFAIGADWCNAARAFMFSLGCVQAQHCHTGKCPSAVATTSAARQRGLVIADKAPRVANFHAKTVKSLRDIMVASGIREHTDFRPFHLRMRLNPSQMKSVDMIYEFLETGQLLAEPGATRYARHWQMAQAESFRPVC</sequence>
<keyword evidence="2" id="KW-0812">Transmembrane</keyword>